<keyword evidence="3" id="KW-1185">Reference proteome</keyword>
<feature type="compositionally biased region" description="Low complexity" evidence="1">
    <location>
        <begin position="118"/>
        <end position="127"/>
    </location>
</feature>
<dbReference type="Proteomes" id="UP000297839">
    <property type="component" value="Unassembled WGS sequence"/>
</dbReference>
<dbReference type="AlphaFoldDB" id="A0A4Z0BXT8"/>
<proteinExistence type="predicted"/>
<protein>
    <submittedName>
        <fullName evidence="2">Uncharacterized protein</fullName>
    </submittedName>
</protein>
<feature type="region of interest" description="Disordered" evidence="1">
    <location>
        <begin position="99"/>
        <end position="127"/>
    </location>
</feature>
<dbReference type="EMBL" id="SMLK01000002">
    <property type="protein sequence ID" value="TFZ04137.1"/>
    <property type="molecule type" value="Genomic_DNA"/>
</dbReference>
<evidence type="ECO:0000313" key="2">
    <source>
        <dbReference type="EMBL" id="TFZ04137.1"/>
    </source>
</evidence>
<evidence type="ECO:0000313" key="3">
    <source>
        <dbReference type="Proteomes" id="UP000297839"/>
    </source>
</evidence>
<name>A0A4Z0BXT8_9BURK</name>
<dbReference type="RefSeq" id="WP_135249762.1">
    <property type="nucleotide sequence ID" value="NZ_SMLK01000002.1"/>
</dbReference>
<evidence type="ECO:0000256" key="1">
    <source>
        <dbReference type="SAM" id="MobiDB-lite"/>
    </source>
</evidence>
<feature type="compositionally biased region" description="Acidic residues" evidence="1">
    <location>
        <begin position="108"/>
        <end position="117"/>
    </location>
</feature>
<sequence>MRSARAARLLDEVSELLEPEVVVSVLLPEAPMVPLLPEVEGLLLEVSEDDDGVVVDEEPLAPIVLGEELDEPEADDGAVVLPDEPEAPIDCVDEGVLPAAGVAPLPPEEPEAVEPAEPDVPLDWAMA</sequence>
<organism evidence="2 3">
    <name type="scientific">Ramlibacter humi</name>
    <dbReference type="NCBI Taxonomy" id="2530451"/>
    <lineage>
        <taxon>Bacteria</taxon>
        <taxon>Pseudomonadati</taxon>
        <taxon>Pseudomonadota</taxon>
        <taxon>Betaproteobacteria</taxon>
        <taxon>Burkholderiales</taxon>
        <taxon>Comamonadaceae</taxon>
        <taxon>Ramlibacter</taxon>
    </lineage>
</organism>
<reference evidence="2 3" key="1">
    <citation type="submission" date="2019-03" db="EMBL/GenBank/DDBJ databases">
        <title>Ramlibacter sp. 18x22-1, whole genome shotgun sequence.</title>
        <authorList>
            <person name="Zhang X."/>
            <person name="Feng G."/>
            <person name="Zhu H."/>
        </authorList>
    </citation>
    <scope>NUCLEOTIDE SEQUENCE [LARGE SCALE GENOMIC DNA]</scope>
    <source>
        <strain evidence="2 3">18x22-1</strain>
    </source>
</reference>
<gene>
    <name evidence="2" type="ORF">EZ216_10935</name>
</gene>
<accession>A0A4Z0BXT8</accession>
<comment type="caution">
    <text evidence="2">The sequence shown here is derived from an EMBL/GenBank/DDBJ whole genome shotgun (WGS) entry which is preliminary data.</text>
</comment>